<dbReference type="SUPFAM" id="SSF50156">
    <property type="entry name" value="PDZ domain-like"/>
    <property type="match status" value="1"/>
</dbReference>
<comment type="subcellular location">
    <subcellularLocation>
        <location evidence="2">Membrane</location>
        <topology evidence="2">Multi-pass membrane protein</topology>
    </subcellularLocation>
</comment>
<evidence type="ECO:0000256" key="11">
    <source>
        <dbReference type="RuleBase" id="RU362031"/>
    </source>
</evidence>
<dbReference type="Proteomes" id="UP000231276">
    <property type="component" value="Unassembled WGS sequence"/>
</dbReference>
<dbReference type="PANTHER" id="PTHR42837">
    <property type="entry name" value="REGULATOR OF SIGMA-E PROTEASE RSEP"/>
    <property type="match status" value="1"/>
</dbReference>
<evidence type="ECO:0000256" key="1">
    <source>
        <dbReference type="ARBA" id="ARBA00001947"/>
    </source>
</evidence>
<evidence type="ECO:0000256" key="2">
    <source>
        <dbReference type="ARBA" id="ARBA00004141"/>
    </source>
</evidence>
<evidence type="ECO:0000256" key="6">
    <source>
        <dbReference type="ARBA" id="ARBA00022801"/>
    </source>
</evidence>
<keyword evidence="11" id="KW-0479">Metal-binding</keyword>
<keyword evidence="6 11" id="KW-0378">Hydrolase</keyword>
<keyword evidence="9 11" id="KW-0482">Metalloprotease</keyword>
<evidence type="ECO:0000313" key="13">
    <source>
        <dbReference type="EMBL" id="PIP86377.1"/>
    </source>
</evidence>
<feature type="transmembrane region" description="Helical" evidence="11">
    <location>
        <begin position="96"/>
        <end position="120"/>
    </location>
</feature>
<protein>
    <recommendedName>
        <fullName evidence="11">Zinc metalloprotease</fullName>
        <ecNumber evidence="11">3.4.24.-</ecNumber>
    </recommendedName>
</protein>
<proteinExistence type="inferred from homology"/>
<keyword evidence="5 11" id="KW-0812">Transmembrane</keyword>
<feature type="transmembrane region" description="Helical" evidence="11">
    <location>
        <begin position="243"/>
        <end position="260"/>
    </location>
</feature>
<dbReference type="CDD" id="cd06163">
    <property type="entry name" value="S2P-M50_PDZ_RseP-like"/>
    <property type="match status" value="1"/>
</dbReference>
<accession>A0A2H0DW22</accession>
<evidence type="ECO:0000259" key="12">
    <source>
        <dbReference type="PROSITE" id="PS50106"/>
    </source>
</evidence>
<dbReference type="GO" id="GO:0004222">
    <property type="term" value="F:metalloendopeptidase activity"/>
    <property type="evidence" value="ECO:0007669"/>
    <property type="project" value="InterPro"/>
</dbReference>
<evidence type="ECO:0000256" key="10">
    <source>
        <dbReference type="ARBA" id="ARBA00023136"/>
    </source>
</evidence>
<dbReference type="Gene3D" id="2.30.42.10">
    <property type="match status" value="1"/>
</dbReference>
<dbReference type="PROSITE" id="PS50106">
    <property type="entry name" value="PDZ"/>
    <property type="match status" value="1"/>
</dbReference>
<gene>
    <name evidence="13" type="primary">rseP</name>
    <name evidence="13" type="ORF">COW82_02355</name>
</gene>
<dbReference type="InterPro" id="IPR036034">
    <property type="entry name" value="PDZ_sf"/>
</dbReference>
<keyword evidence="4 13" id="KW-0645">Protease</keyword>
<organism evidence="13 14">
    <name type="scientific">Candidatus Campbellbacteria bacterium CG22_combo_CG10-13_8_21_14_all_43_18</name>
    <dbReference type="NCBI Taxonomy" id="1974530"/>
    <lineage>
        <taxon>Bacteria</taxon>
        <taxon>Candidatus Campbelliibacteriota</taxon>
    </lineage>
</organism>
<keyword evidence="10 11" id="KW-0472">Membrane</keyword>
<evidence type="ECO:0000256" key="4">
    <source>
        <dbReference type="ARBA" id="ARBA00022670"/>
    </source>
</evidence>
<dbReference type="InterPro" id="IPR001478">
    <property type="entry name" value="PDZ"/>
</dbReference>
<comment type="caution">
    <text evidence="13">The sequence shown here is derived from an EMBL/GenBank/DDBJ whole genome shotgun (WGS) entry which is preliminary data.</text>
</comment>
<feature type="transmembrane region" description="Helical" evidence="11">
    <location>
        <begin position="6"/>
        <end position="25"/>
    </location>
</feature>
<dbReference type="EMBL" id="PCTS01000033">
    <property type="protein sequence ID" value="PIP86377.1"/>
    <property type="molecule type" value="Genomic_DNA"/>
</dbReference>
<comment type="cofactor">
    <cofactor evidence="1 11">
        <name>Zn(2+)</name>
        <dbReference type="ChEBI" id="CHEBI:29105"/>
    </cofactor>
</comment>
<dbReference type="InterPro" id="IPR041489">
    <property type="entry name" value="PDZ_6"/>
</dbReference>
<dbReference type="NCBIfam" id="TIGR00054">
    <property type="entry name" value="RIP metalloprotease RseP"/>
    <property type="match status" value="1"/>
</dbReference>
<evidence type="ECO:0000313" key="14">
    <source>
        <dbReference type="Proteomes" id="UP000231276"/>
    </source>
</evidence>
<keyword evidence="8 11" id="KW-1133">Transmembrane helix</keyword>
<evidence type="ECO:0000256" key="3">
    <source>
        <dbReference type="ARBA" id="ARBA00007931"/>
    </source>
</evidence>
<name>A0A2H0DW22_9BACT</name>
<dbReference type="Pfam" id="PF17820">
    <property type="entry name" value="PDZ_6"/>
    <property type="match status" value="1"/>
</dbReference>
<dbReference type="GO" id="GO:0046872">
    <property type="term" value="F:metal ion binding"/>
    <property type="evidence" value="ECO:0007669"/>
    <property type="project" value="UniProtKB-KW"/>
</dbReference>
<reference evidence="13 14" key="1">
    <citation type="submission" date="2017-09" db="EMBL/GenBank/DDBJ databases">
        <title>Depth-based differentiation of microbial function through sediment-hosted aquifers and enrichment of novel symbionts in the deep terrestrial subsurface.</title>
        <authorList>
            <person name="Probst A.J."/>
            <person name="Ladd B."/>
            <person name="Jarett J.K."/>
            <person name="Geller-Mcgrath D.E."/>
            <person name="Sieber C.M."/>
            <person name="Emerson J.B."/>
            <person name="Anantharaman K."/>
            <person name="Thomas B.C."/>
            <person name="Malmstrom R."/>
            <person name="Stieglmeier M."/>
            <person name="Klingl A."/>
            <person name="Woyke T."/>
            <person name="Ryan C.M."/>
            <person name="Banfield J.F."/>
        </authorList>
    </citation>
    <scope>NUCLEOTIDE SEQUENCE [LARGE SCALE GENOMIC DNA]</scope>
    <source>
        <strain evidence="13">CG22_combo_CG10-13_8_21_14_all_43_18</strain>
    </source>
</reference>
<sequence length="365" mass="39333">MTIIIFIIILAILVLVHELGHFLLAKKTGIRVDEFGIGFPPKIFSWRPKGGETRYSINLIPFGGFVKIFGENPGEENGENRETERSFQNKPKRTQILVLSAGVIFNIIFAWILITGGFLIGLPSALDESNIQYAKDASLLISGVLPDSPAEKAGLQAGDSIVSIEVKNLLVTNPDTAEVRKSILESGGEGIALGIEREGVLETKILEGEEKIVEGGVAIGILMENIGIVRLPFFKAFWEGTKITGNLLVLITVSLANFIVDAFSGSADFSQVAGPVGIAGLAGQASRQGFVYLLSFTALISLHLSVLNLIPFPALDGGRILFIVIEKLKGSPINPKIQNWANGAGFALLILLMVIVTWNDIARLF</sequence>
<dbReference type="EC" id="3.4.24.-" evidence="11"/>
<dbReference type="SMART" id="SM00228">
    <property type="entry name" value="PDZ"/>
    <property type="match status" value="1"/>
</dbReference>
<evidence type="ECO:0000256" key="7">
    <source>
        <dbReference type="ARBA" id="ARBA00022833"/>
    </source>
</evidence>
<feature type="domain" description="PDZ" evidence="12">
    <location>
        <begin position="116"/>
        <end position="199"/>
    </location>
</feature>
<dbReference type="Pfam" id="PF02163">
    <property type="entry name" value="Peptidase_M50"/>
    <property type="match status" value="1"/>
</dbReference>
<dbReference type="InterPro" id="IPR004387">
    <property type="entry name" value="Pept_M50_Zn"/>
</dbReference>
<comment type="similarity">
    <text evidence="3 11">Belongs to the peptidase M50B family.</text>
</comment>
<evidence type="ECO:0000256" key="9">
    <source>
        <dbReference type="ARBA" id="ARBA00023049"/>
    </source>
</evidence>
<dbReference type="GO" id="GO:0006508">
    <property type="term" value="P:proteolysis"/>
    <property type="evidence" value="ECO:0007669"/>
    <property type="project" value="UniProtKB-KW"/>
</dbReference>
<dbReference type="AlphaFoldDB" id="A0A2H0DW22"/>
<dbReference type="InterPro" id="IPR008915">
    <property type="entry name" value="Peptidase_M50"/>
</dbReference>
<keyword evidence="7 11" id="KW-0862">Zinc</keyword>
<feature type="transmembrane region" description="Helical" evidence="11">
    <location>
        <begin position="290"/>
        <end position="310"/>
    </location>
</feature>
<feature type="transmembrane region" description="Helical" evidence="11">
    <location>
        <begin position="340"/>
        <end position="358"/>
    </location>
</feature>
<evidence type="ECO:0000256" key="8">
    <source>
        <dbReference type="ARBA" id="ARBA00022989"/>
    </source>
</evidence>
<dbReference type="PANTHER" id="PTHR42837:SF2">
    <property type="entry name" value="MEMBRANE METALLOPROTEASE ARASP2, CHLOROPLASTIC-RELATED"/>
    <property type="match status" value="1"/>
</dbReference>
<evidence type="ECO:0000256" key="5">
    <source>
        <dbReference type="ARBA" id="ARBA00022692"/>
    </source>
</evidence>
<dbReference type="GO" id="GO:0016020">
    <property type="term" value="C:membrane"/>
    <property type="evidence" value="ECO:0007669"/>
    <property type="project" value="UniProtKB-SubCell"/>
</dbReference>